<feature type="chain" id="PRO_5009514405" description="Outer membrane protein beta-barrel domain-containing protein" evidence="1">
    <location>
        <begin position="22"/>
        <end position="223"/>
    </location>
</feature>
<evidence type="ECO:0008006" key="4">
    <source>
        <dbReference type="Google" id="ProtNLM"/>
    </source>
</evidence>
<feature type="signal peptide" evidence="1">
    <location>
        <begin position="1"/>
        <end position="21"/>
    </location>
</feature>
<name>A0A1F4SN09_UNCSA</name>
<evidence type="ECO:0000256" key="1">
    <source>
        <dbReference type="SAM" id="SignalP"/>
    </source>
</evidence>
<dbReference type="EMBL" id="MEUB01000035">
    <property type="protein sequence ID" value="OGC21842.1"/>
    <property type="molecule type" value="Genomic_DNA"/>
</dbReference>
<dbReference type="AlphaFoldDB" id="A0A1F4SN09"/>
<keyword evidence="1" id="KW-0732">Signal</keyword>
<evidence type="ECO:0000313" key="3">
    <source>
        <dbReference type="Proteomes" id="UP000178417"/>
    </source>
</evidence>
<comment type="caution">
    <text evidence="2">The sequence shown here is derived from an EMBL/GenBank/DDBJ whole genome shotgun (WGS) entry which is preliminary data.</text>
</comment>
<evidence type="ECO:0000313" key="2">
    <source>
        <dbReference type="EMBL" id="OGC21842.1"/>
    </source>
</evidence>
<sequence length="223" mass="23802">MFCKLFVSMVLVCLLIGASFATPSTQIWNPSTDIQGVGVLHFGIDNYFTQEGPIDGGYAFPTDLGLTYGLVSGLEIGIDVFLPQQSPFAFNAKYGIAEKEVIPSFAVGGYGFGTQTGVTDQNVLYGVVAKTLPVVGRLTAGYFSGNDKVLGVNENAGLILTWDKVINDKLWACVDYAGTKSALGATFYGVSWMFSGNTSVIFGYGTYNNGAKPTFTTQLDINI</sequence>
<proteinExistence type="predicted"/>
<reference evidence="2 3" key="1">
    <citation type="journal article" date="2016" name="Nat. Commun.">
        <title>Thousands of microbial genomes shed light on interconnected biogeochemical processes in an aquifer system.</title>
        <authorList>
            <person name="Anantharaman K."/>
            <person name="Brown C.T."/>
            <person name="Hug L.A."/>
            <person name="Sharon I."/>
            <person name="Castelle C.J."/>
            <person name="Probst A.J."/>
            <person name="Thomas B.C."/>
            <person name="Singh A."/>
            <person name="Wilkins M.J."/>
            <person name="Karaoz U."/>
            <person name="Brodie E.L."/>
            <person name="Williams K.H."/>
            <person name="Hubbard S.S."/>
            <person name="Banfield J.F."/>
        </authorList>
    </citation>
    <scope>NUCLEOTIDE SEQUENCE [LARGE SCALE GENOMIC DNA]</scope>
</reference>
<dbReference type="STRING" id="1802579.A2310_00985"/>
<accession>A0A1F4SN09</accession>
<dbReference type="Proteomes" id="UP000178417">
    <property type="component" value="Unassembled WGS sequence"/>
</dbReference>
<organism evidence="2 3">
    <name type="scientific">candidate division WOR-1 bacterium RIFOXYB2_FULL_37_13</name>
    <dbReference type="NCBI Taxonomy" id="1802579"/>
    <lineage>
        <taxon>Bacteria</taxon>
        <taxon>Bacillati</taxon>
        <taxon>Saganbacteria</taxon>
    </lineage>
</organism>
<protein>
    <recommendedName>
        <fullName evidence="4">Outer membrane protein beta-barrel domain-containing protein</fullName>
    </recommendedName>
</protein>
<gene>
    <name evidence="2" type="ORF">A2310_00985</name>
</gene>